<dbReference type="GO" id="GO:0046872">
    <property type="term" value="F:metal ion binding"/>
    <property type="evidence" value="ECO:0007669"/>
    <property type="project" value="UniProtKB-KW"/>
</dbReference>
<comment type="similarity">
    <text evidence="1 9">Belongs to the alkaline phosphatase family.</text>
</comment>
<feature type="binding site" evidence="8">
    <location>
        <position position="254"/>
    </location>
    <ligand>
        <name>Zn(2+)</name>
        <dbReference type="ChEBI" id="CHEBI:29105"/>
        <label>2</label>
    </ligand>
</feature>
<protein>
    <submittedName>
        <fullName evidence="10">Alkaline phosphatase</fullName>
    </submittedName>
</protein>
<feature type="binding site" evidence="8">
    <location>
        <position position="126"/>
    </location>
    <ligand>
        <name>Mg(2+)</name>
        <dbReference type="ChEBI" id="CHEBI:18420"/>
    </ligand>
</feature>
<dbReference type="Pfam" id="PF00245">
    <property type="entry name" value="Alk_phosphatase"/>
    <property type="match status" value="1"/>
</dbReference>
<evidence type="ECO:0000256" key="2">
    <source>
        <dbReference type="ARBA" id="ARBA00022553"/>
    </source>
</evidence>
<dbReference type="Gene3D" id="1.10.60.40">
    <property type="match status" value="1"/>
</dbReference>
<dbReference type="InterPro" id="IPR017850">
    <property type="entry name" value="Alkaline_phosphatase_core_sf"/>
</dbReference>
<evidence type="ECO:0000256" key="1">
    <source>
        <dbReference type="ARBA" id="ARBA00005984"/>
    </source>
</evidence>
<dbReference type="Gene3D" id="3.40.720.10">
    <property type="entry name" value="Alkaline Phosphatase, subunit A"/>
    <property type="match status" value="1"/>
</dbReference>
<dbReference type="SUPFAM" id="SSF53649">
    <property type="entry name" value="Alkaline phosphatase-like"/>
    <property type="match status" value="1"/>
</dbReference>
<feature type="binding site" evidence="8">
    <location>
        <position position="27"/>
    </location>
    <ligand>
        <name>Mg(2+)</name>
        <dbReference type="ChEBI" id="CHEBI:18420"/>
    </ligand>
</feature>
<dbReference type="SMART" id="SM00098">
    <property type="entry name" value="alkPPc"/>
    <property type="match status" value="1"/>
</dbReference>
<proteinExistence type="inferred from homology"/>
<reference evidence="10 11" key="1">
    <citation type="submission" date="2019-04" db="EMBL/GenBank/DDBJ databases">
        <authorList>
            <person name="Hwang J.C."/>
        </authorList>
    </citation>
    <scope>NUCLEOTIDE SEQUENCE [LARGE SCALE GENOMIC DNA]</scope>
    <source>
        <strain evidence="10 11">IMCC35001</strain>
    </source>
</reference>
<accession>A0A4V5NVI8</accession>
<dbReference type="OrthoDB" id="9794455at2"/>
<evidence type="ECO:0000313" key="11">
    <source>
        <dbReference type="Proteomes" id="UP000305674"/>
    </source>
</evidence>
<comment type="cofactor">
    <cofactor evidence="8">
        <name>Zn(2+)</name>
        <dbReference type="ChEBI" id="CHEBI:29105"/>
    </cofactor>
    <text evidence="8">Binds 2 Zn(2+) ions.</text>
</comment>
<keyword evidence="2" id="KW-0597">Phosphoprotein</keyword>
<evidence type="ECO:0000256" key="5">
    <source>
        <dbReference type="ARBA" id="ARBA00022833"/>
    </source>
</evidence>
<feature type="binding site" evidence="8">
    <location>
        <position position="297"/>
    </location>
    <ligand>
        <name>Zn(2+)</name>
        <dbReference type="ChEBI" id="CHEBI:29105"/>
        <label>2</label>
    </ligand>
</feature>
<dbReference type="CDD" id="cd16012">
    <property type="entry name" value="ALP"/>
    <property type="match status" value="1"/>
</dbReference>
<dbReference type="InterPro" id="IPR018299">
    <property type="entry name" value="Alkaline_phosphatase_AS"/>
</dbReference>
<comment type="cofactor">
    <cofactor evidence="8">
        <name>Mg(2+)</name>
        <dbReference type="ChEBI" id="CHEBI:18420"/>
    </cofactor>
    <text evidence="8">Binds 1 Mg(2+) ion.</text>
</comment>
<feature type="binding site" evidence="8">
    <location>
        <position position="249"/>
    </location>
    <ligand>
        <name>Mg(2+)</name>
        <dbReference type="ChEBI" id="CHEBI:18420"/>
    </ligand>
</feature>
<dbReference type="EMBL" id="SWCI01000002">
    <property type="protein sequence ID" value="TKB50683.1"/>
    <property type="molecule type" value="Genomic_DNA"/>
</dbReference>
<organism evidence="10 11">
    <name type="scientific">Ferrimonas sediminicola</name>
    <dbReference type="NCBI Taxonomy" id="2569538"/>
    <lineage>
        <taxon>Bacteria</taxon>
        <taxon>Pseudomonadati</taxon>
        <taxon>Pseudomonadota</taxon>
        <taxon>Gammaproteobacteria</taxon>
        <taxon>Alteromonadales</taxon>
        <taxon>Ferrimonadaceae</taxon>
        <taxon>Ferrimonas</taxon>
    </lineage>
</organism>
<keyword evidence="4" id="KW-0378">Hydrolase</keyword>
<gene>
    <name evidence="10" type="ORF">FCL40_04140</name>
</gene>
<dbReference type="PROSITE" id="PS00123">
    <property type="entry name" value="ALKALINE_PHOSPHATASE"/>
    <property type="match status" value="1"/>
</dbReference>
<evidence type="ECO:0000256" key="4">
    <source>
        <dbReference type="ARBA" id="ARBA00022801"/>
    </source>
</evidence>
<dbReference type="PRINTS" id="PR00113">
    <property type="entry name" value="ALKPHPHTASE"/>
</dbReference>
<dbReference type="Proteomes" id="UP000305674">
    <property type="component" value="Unassembled WGS sequence"/>
</dbReference>
<dbReference type="GO" id="GO:0004035">
    <property type="term" value="F:alkaline phosphatase activity"/>
    <property type="evidence" value="ECO:0007669"/>
    <property type="project" value="TreeGrafter"/>
</dbReference>
<feature type="binding site" evidence="8">
    <location>
        <position position="128"/>
    </location>
    <ligand>
        <name>Mg(2+)</name>
        <dbReference type="ChEBI" id="CHEBI:18420"/>
    </ligand>
</feature>
<feature type="binding site" evidence="8">
    <location>
        <position position="258"/>
    </location>
    <ligand>
        <name>Zn(2+)</name>
        <dbReference type="ChEBI" id="CHEBI:29105"/>
        <label>2</label>
    </ligand>
</feature>
<evidence type="ECO:0000313" key="10">
    <source>
        <dbReference type="EMBL" id="TKB50683.1"/>
    </source>
</evidence>
<evidence type="ECO:0000256" key="3">
    <source>
        <dbReference type="ARBA" id="ARBA00022723"/>
    </source>
</evidence>
<name>A0A4V5NVI8_9GAMM</name>
<feature type="binding site" evidence="8">
    <location>
        <position position="296"/>
    </location>
    <ligand>
        <name>Zn(2+)</name>
        <dbReference type="ChEBI" id="CHEBI:29105"/>
        <label>2</label>
    </ligand>
</feature>
<keyword evidence="11" id="KW-1185">Reference proteome</keyword>
<evidence type="ECO:0000256" key="7">
    <source>
        <dbReference type="PIRSR" id="PIRSR601952-1"/>
    </source>
</evidence>
<feature type="binding site" evidence="8">
    <location>
        <position position="390"/>
    </location>
    <ligand>
        <name>Zn(2+)</name>
        <dbReference type="ChEBI" id="CHEBI:29105"/>
        <label>2</label>
    </ligand>
</feature>
<comment type="caution">
    <text evidence="10">The sequence shown here is derived from an EMBL/GenBank/DDBJ whole genome shotgun (WGS) entry which is preliminary data.</text>
</comment>
<evidence type="ECO:0000256" key="8">
    <source>
        <dbReference type="PIRSR" id="PIRSR601952-2"/>
    </source>
</evidence>
<dbReference type="PANTHER" id="PTHR11596">
    <property type="entry name" value="ALKALINE PHOSPHATASE"/>
    <property type="match status" value="1"/>
</dbReference>
<dbReference type="InterPro" id="IPR001952">
    <property type="entry name" value="Alkaline_phosphatase"/>
</dbReference>
<dbReference type="PANTHER" id="PTHR11596:SF5">
    <property type="entry name" value="ALKALINE PHOSPHATASE"/>
    <property type="match status" value="1"/>
</dbReference>
<dbReference type="AlphaFoldDB" id="A0A4V5NVI8"/>
<keyword evidence="6 8" id="KW-0460">Magnesium</keyword>
<feature type="active site" description="Phosphoserine intermediate" evidence="7">
    <location>
        <position position="75"/>
    </location>
</feature>
<evidence type="ECO:0000256" key="9">
    <source>
        <dbReference type="RuleBase" id="RU003946"/>
    </source>
</evidence>
<evidence type="ECO:0000256" key="6">
    <source>
        <dbReference type="ARBA" id="ARBA00022842"/>
    </source>
</evidence>
<feature type="binding site" evidence="8">
    <location>
        <position position="27"/>
    </location>
    <ligand>
        <name>Zn(2+)</name>
        <dbReference type="ChEBI" id="CHEBI:29105"/>
        <label>2</label>
    </ligand>
</feature>
<sequence>MAFGAAMLATSLQAAQAPKNVILFIGDGMGPAYTTAFRYYQADSQVDRVSDTVFDRLMTGSASTFPHDDTVVTDSAAAATALATGTKSYNGAVGVDAEKQPLDSMLVRAKSLGWHTGVIATSQVTHATPASFVAHAHSRRDYQVIAEQFYSRRLKPDQPLVDLILGGGQSYFPMETDQLGDRMVRWGYQYQDKLEGLDKLTRLPVLGLFAPKGFPYAIDSDQPKRLSLMVEAGLRLLGGSDTPFFLMVEGSQIDWCGHGNDIACAMREMEDFAEALELAERFARDRGDTLVVFTADHSTGGLTLGAAGEYRWEAGPVKQVTASLPVLTQALLNQPAEAMTTILEQHVAFNFTPEEVQRLASVSAEESRLYTELMEMISARSFSGWTTTGHDAIDVPLGAIGPGAEKFVGHLDNTEISNTLQQMIR</sequence>
<keyword evidence="3 8" id="KW-0479">Metal-binding</keyword>
<keyword evidence="5 8" id="KW-0862">Zinc</keyword>